<keyword evidence="1" id="KW-0472">Membrane</keyword>
<evidence type="ECO:0008006" key="4">
    <source>
        <dbReference type="Google" id="ProtNLM"/>
    </source>
</evidence>
<comment type="caution">
    <text evidence="2">The sequence shown here is derived from an EMBL/GenBank/DDBJ whole genome shotgun (WGS) entry which is preliminary data.</text>
</comment>
<proteinExistence type="predicted"/>
<evidence type="ECO:0000313" key="3">
    <source>
        <dbReference type="Proteomes" id="UP000584931"/>
    </source>
</evidence>
<name>A0A7Y9XF12_9ACTN</name>
<feature type="transmembrane region" description="Helical" evidence="1">
    <location>
        <begin position="21"/>
        <end position="38"/>
    </location>
</feature>
<feature type="transmembrane region" description="Helical" evidence="1">
    <location>
        <begin position="99"/>
        <end position="118"/>
    </location>
</feature>
<evidence type="ECO:0000256" key="1">
    <source>
        <dbReference type="SAM" id="Phobius"/>
    </source>
</evidence>
<feature type="transmembrane region" description="Helical" evidence="1">
    <location>
        <begin position="58"/>
        <end position="79"/>
    </location>
</feature>
<dbReference type="InterPro" id="IPR011047">
    <property type="entry name" value="Quinoprotein_ADH-like_sf"/>
</dbReference>
<accession>A0A7Y9XF12</accession>
<gene>
    <name evidence="2" type="ORF">HNR06_004150</name>
</gene>
<feature type="transmembrane region" description="Helical" evidence="1">
    <location>
        <begin position="170"/>
        <end position="190"/>
    </location>
</feature>
<sequence>MTLDPSAAGRWLAATSGRAGLAVLALTVPFAIWVFTSVDVDDPEAAQTTPRGAPADEIMVSSLWWMPFVVLVLFAGLVWRHRVGTAGDADTHAFQEHALHLTLLAFGAAGVCAAAVPFDALPWTAGSPEDFVSSARATGLWMVAVLTAVGMFLFLGSLASSAQRSSQTLVGLPAGALAVLVAALLIQPLAAYRPIIHSWLDQDPGQAVSVPTDITRVGWTWRPPEHTVVEQVRAGTHGPVIVLNDGLVALDGHTGHELWTYRAPYSPLWGAGVFDNSAEYAYMTLESEEETQAPHRVLLDTATGQVVEQGRFSREVPASYTWWDTGRPYLTPEITMRSREGVLTVSGPQGDLLWERPVGEHDPSRSCLVDTGSVLPHRDQVFIGEMCADRDPAQEPAWSGLDFGERLDEARKAATVSVVALDVVTGEENWRREWRARAEESPPTLLLGGHARPGATPVILTEERVLDATTGQDSLLDLPEDLLHIDQFGIVDSDSVLHADGAGAVMVEHGEPDDSTDPFVVHHADATGRVVDTTVLENSDTGHLLSQGIPLRDVLVGGGIDFTAGQGVPTVVVGELYGEVTQENTRQIALDTVLVDEGWDGWSSHSHRLVPVPGAVVSYLDLEDDPEGRDLNTVYGLVP</sequence>
<dbReference type="RefSeq" id="WP_179810990.1">
    <property type="nucleotide sequence ID" value="NZ_JACCHL010000001.1"/>
</dbReference>
<dbReference type="InterPro" id="IPR015943">
    <property type="entry name" value="WD40/YVTN_repeat-like_dom_sf"/>
</dbReference>
<dbReference type="AlphaFoldDB" id="A0A7Y9XF12"/>
<dbReference type="Gene3D" id="2.130.10.10">
    <property type="entry name" value="YVTN repeat-like/Quinoprotein amine dehydrogenase"/>
    <property type="match status" value="1"/>
</dbReference>
<keyword evidence="1" id="KW-0812">Transmembrane</keyword>
<evidence type="ECO:0000313" key="2">
    <source>
        <dbReference type="EMBL" id="NYH54561.1"/>
    </source>
</evidence>
<organism evidence="2 3">
    <name type="scientific">Nocardiopsis sinuspersici</name>
    <dbReference type="NCBI Taxonomy" id="501010"/>
    <lineage>
        <taxon>Bacteria</taxon>
        <taxon>Bacillati</taxon>
        <taxon>Actinomycetota</taxon>
        <taxon>Actinomycetes</taxon>
        <taxon>Streptosporangiales</taxon>
        <taxon>Nocardiopsidaceae</taxon>
        <taxon>Nocardiopsis</taxon>
    </lineage>
</organism>
<dbReference type="SUPFAM" id="SSF50998">
    <property type="entry name" value="Quinoprotein alcohol dehydrogenase-like"/>
    <property type="match status" value="1"/>
</dbReference>
<protein>
    <recommendedName>
        <fullName evidence="4">Pyrrolo-quinoline quinone</fullName>
    </recommendedName>
</protein>
<reference evidence="2 3" key="1">
    <citation type="submission" date="2020-07" db="EMBL/GenBank/DDBJ databases">
        <title>Sequencing the genomes of 1000 actinobacteria strains.</title>
        <authorList>
            <person name="Klenk H.-P."/>
        </authorList>
    </citation>
    <scope>NUCLEOTIDE SEQUENCE [LARGE SCALE GENOMIC DNA]</scope>
    <source>
        <strain evidence="2 3">DSM 45278</strain>
    </source>
</reference>
<keyword evidence="1" id="KW-1133">Transmembrane helix</keyword>
<dbReference type="Proteomes" id="UP000584931">
    <property type="component" value="Unassembled WGS sequence"/>
</dbReference>
<feature type="transmembrane region" description="Helical" evidence="1">
    <location>
        <begin position="138"/>
        <end position="158"/>
    </location>
</feature>
<dbReference type="EMBL" id="JACCHL010000001">
    <property type="protein sequence ID" value="NYH54561.1"/>
    <property type="molecule type" value="Genomic_DNA"/>
</dbReference>